<organism evidence="1 2">
    <name type="scientific">Aduncisulcus paluster</name>
    <dbReference type="NCBI Taxonomy" id="2918883"/>
    <lineage>
        <taxon>Eukaryota</taxon>
        <taxon>Metamonada</taxon>
        <taxon>Carpediemonas-like organisms</taxon>
        <taxon>Aduncisulcus</taxon>
    </lineage>
</organism>
<gene>
    <name evidence="1" type="ORF">ADUPG1_013661</name>
</gene>
<reference evidence="1" key="1">
    <citation type="submission" date="2022-03" db="EMBL/GenBank/DDBJ databases">
        <title>Draft genome sequence of Aduncisulcus paluster, a free-living microaerophilic Fornicata.</title>
        <authorList>
            <person name="Yuyama I."/>
            <person name="Kume K."/>
            <person name="Tamura T."/>
            <person name="Inagaki Y."/>
            <person name="Hashimoto T."/>
        </authorList>
    </citation>
    <scope>NUCLEOTIDE SEQUENCE</scope>
    <source>
        <strain evidence="1">NY0171</strain>
    </source>
</reference>
<dbReference type="EMBL" id="BQXS01012713">
    <property type="protein sequence ID" value="GKT27183.1"/>
    <property type="molecule type" value="Genomic_DNA"/>
</dbReference>
<sequence>MTSTPITVNRLVDIHDALRKDGLDPNKYCRSRYSIEQKKKEKEKEAKDLPGGGIYFPLTSYIRHSFRDLAKRDKRMNLWTVFENRSEMVGGLRHESSLGLMRATVICEKARLLKEEGKIEREEWIEMERDCTIVKRRMLKYGRMGDILEKRLLEWKKRLEIHQPDIHNIWCLGIQLYLDGVSVIRKSNVSVLGVKASVINLPRNEKNSFQYIWELTSVPDTNESFK</sequence>
<keyword evidence="2" id="KW-1185">Reference proteome</keyword>
<evidence type="ECO:0000313" key="2">
    <source>
        <dbReference type="Proteomes" id="UP001057375"/>
    </source>
</evidence>
<proteinExistence type="predicted"/>
<protein>
    <submittedName>
        <fullName evidence="1">Uncharacterized protein</fullName>
    </submittedName>
</protein>
<feature type="non-terminal residue" evidence="1">
    <location>
        <position position="226"/>
    </location>
</feature>
<accession>A0ABQ5K3P5</accession>
<name>A0ABQ5K3P5_9EUKA</name>
<dbReference type="Proteomes" id="UP001057375">
    <property type="component" value="Unassembled WGS sequence"/>
</dbReference>
<evidence type="ECO:0000313" key="1">
    <source>
        <dbReference type="EMBL" id="GKT27183.1"/>
    </source>
</evidence>
<comment type="caution">
    <text evidence="1">The sequence shown here is derived from an EMBL/GenBank/DDBJ whole genome shotgun (WGS) entry which is preliminary data.</text>
</comment>